<gene>
    <name evidence="1" type="ORF">HDF08_003435</name>
</gene>
<proteinExistence type="predicted"/>
<evidence type="ECO:0000313" key="2">
    <source>
        <dbReference type="Proteomes" id="UP000564385"/>
    </source>
</evidence>
<dbReference type="Proteomes" id="UP000564385">
    <property type="component" value="Unassembled WGS sequence"/>
</dbReference>
<protein>
    <recommendedName>
        <fullName evidence="3">Lipoprotein</fullName>
    </recommendedName>
</protein>
<reference evidence="1 2" key="1">
    <citation type="submission" date="2020-07" db="EMBL/GenBank/DDBJ databases">
        <title>Genomic Encyclopedia of Type Strains, Phase IV (KMG-V): Genome sequencing to study the core and pangenomes of soil and plant-associated prokaryotes.</title>
        <authorList>
            <person name="Whitman W."/>
        </authorList>
    </citation>
    <scope>NUCLEOTIDE SEQUENCE [LARGE SCALE GENOMIC DNA]</scope>
    <source>
        <strain evidence="1 2">M8UP22</strain>
    </source>
</reference>
<sequence>MRVNQSAAASMLAATIAASTMLMTGCRIENDKHGDADNVKIATPFGGMSVKTNESAVVDGIGLPVYPGAVLVRKKDKNDGAADINLSFGSFSLKVKAASYTTPDSPDQVTAFYKKALGRYGDVIQCQNDKPVSSQTQTAEGLTCADDQKNHIKVDNDLSGKLELKAGSKQHQHIVGIDPDGGGTKIGMVALDLPGHISVGDGDDSNKQ</sequence>
<accession>A0A852VER1</accession>
<dbReference type="PROSITE" id="PS51257">
    <property type="entry name" value="PROKAR_LIPOPROTEIN"/>
    <property type="match status" value="1"/>
</dbReference>
<organism evidence="1 2">
    <name type="scientific">Tunturiibacter lichenicola</name>
    <dbReference type="NCBI Taxonomy" id="2051959"/>
    <lineage>
        <taxon>Bacteria</taxon>
        <taxon>Pseudomonadati</taxon>
        <taxon>Acidobacteriota</taxon>
        <taxon>Terriglobia</taxon>
        <taxon>Terriglobales</taxon>
        <taxon>Acidobacteriaceae</taxon>
        <taxon>Tunturiibacter</taxon>
    </lineage>
</organism>
<evidence type="ECO:0000313" key="1">
    <source>
        <dbReference type="EMBL" id="NYF91333.1"/>
    </source>
</evidence>
<evidence type="ECO:0008006" key="3">
    <source>
        <dbReference type="Google" id="ProtNLM"/>
    </source>
</evidence>
<dbReference type="EMBL" id="JACCCU010000002">
    <property type="protein sequence ID" value="NYF91333.1"/>
    <property type="molecule type" value="Genomic_DNA"/>
</dbReference>
<dbReference type="AlphaFoldDB" id="A0A852VER1"/>
<comment type="caution">
    <text evidence="1">The sequence shown here is derived from an EMBL/GenBank/DDBJ whole genome shotgun (WGS) entry which is preliminary data.</text>
</comment>
<name>A0A852VER1_9BACT</name>